<keyword evidence="4 7" id="KW-1133">Transmembrane helix</keyword>
<keyword evidence="2 7" id="KW-0132">Cell division</keyword>
<keyword evidence="1 7" id="KW-1003">Cell membrane</keyword>
<comment type="function">
    <text evidence="7">Involved in cell division.</text>
</comment>
<evidence type="ECO:0000256" key="7">
    <source>
        <dbReference type="HAMAP-Rule" id="MF_00631"/>
    </source>
</evidence>
<protein>
    <recommendedName>
        <fullName evidence="7">Cell division protein CrgA</fullName>
    </recommendedName>
</protein>
<feature type="transmembrane region" description="Helical" evidence="7">
    <location>
        <begin position="125"/>
        <end position="145"/>
    </location>
</feature>
<dbReference type="Proteomes" id="UP000215433">
    <property type="component" value="Unassembled WGS sequence"/>
</dbReference>
<comment type="caution">
    <text evidence="9">The sequence shown here is derived from an EMBL/GenBank/DDBJ whole genome shotgun (WGS) entry which is preliminary data.</text>
</comment>
<dbReference type="NCBIfam" id="NF002593">
    <property type="entry name" value="PRK02251.1-2"/>
    <property type="match status" value="1"/>
</dbReference>
<feature type="region of interest" description="Disordered" evidence="8">
    <location>
        <begin position="1"/>
        <end position="42"/>
    </location>
</feature>
<gene>
    <name evidence="7" type="primary">crgA</name>
    <name evidence="9" type="ORF">Tam10B_2058</name>
</gene>
<keyword evidence="5 7" id="KW-0472">Membrane</keyword>
<keyword evidence="3 7" id="KW-0812">Transmembrane</keyword>
<dbReference type="RefSeq" id="WP_093961174.1">
    <property type="nucleotide sequence ID" value="NZ_NEWD01000032.1"/>
</dbReference>
<dbReference type="InterPro" id="IPR009619">
    <property type="entry name" value="CrgA"/>
</dbReference>
<dbReference type="HAMAP" id="MF_00631">
    <property type="entry name" value="CrgA"/>
    <property type="match status" value="1"/>
</dbReference>
<keyword evidence="6 7" id="KW-0131">Cell cycle</keyword>
<feature type="compositionally biased region" description="Acidic residues" evidence="8">
    <location>
        <begin position="28"/>
        <end position="40"/>
    </location>
</feature>
<dbReference type="EMBL" id="NEWD01000032">
    <property type="protein sequence ID" value="OXM99701.1"/>
    <property type="molecule type" value="Genomic_DNA"/>
</dbReference>
<comment type="similarity">
    <text evidence="7">Belongs to the CrgA family.</text>
</comment>
<evidence type="ECO:0000256" key="8">
    <source>
        <dbReference type="SAM" id="MobiDB-lite"/>
    </source>
</evidence>
<keyword evidence="10" id="KW-1185">Reference proteome</keyword>
<proteinExistence type="inferred from homology"/>
<evidence type="ECO:0000256" key="4">
    <source>
        <dbReference type="ARBA" id="ARBA00022989"/>
    </source>
</evidence>
<dbReference type="AlphaFoldDB" id="A0A229VVS7"/>
<evidence type="ECO:0000313" key="9">
    <source>
        <dbReference type="EMBL" id="OXM99701.1"/>
    </source>
</evidence>
<dbReference type="Pfam" id="PF06781">
    <property type="entry name" value="CrgA"/>
    <property type="match status" value="1"/>
</dbReference>
<name>A0A229VVS7_9BIFI</name>
<evidence type="ECO:0000256" key="6">
    <source>
        <dbReference type="ARBA" id="ARBA00023306"/>
    </source>
</evidence>
<feature type="compositionally biased region" description="Basic and acidic residues" evidence="8">
    <location>
        <begin position="1"/>
        <end position="16"/>
    </location>
</feature>
<evidence type="ECO:0000256" key="5">
    <source>
        <dbReference type="ARBA" id="ARBA00023136"/>
    </source>
</evidence>
<comment type="subcellular location">
    <subcellularLocation>
        <location evidence="7">Cell membrane</location>
        <topology evidence="7">Multi-pass membrane protein</topology>
    </subcellularLocation>
</comment>
<evidence type="ECO:0000256" key="1">
    <source>
        <dbReference type="ARBA" id="ARBA00022475"/>
    </source>
</evidence>
<dbReference type="OrthoDB" id="5189646at2"/>
<dbReference type="GO" id="GO:0051301">
    <property type="term" value="P:cell division"/>
    <property type="evidence" value="ECO:0007669"/>
    <property type="project" value="UniProtKB-UniRule"/>
</dbReference>
<sequence length="146" mass="16457">MAEQDEQKLDETKADTVADTTAATDVKDVEDADKDSDNGEDFGISMDKVEAVLNKSADEAAMTPQMRKMFARQQENTKRVEESIKGTKSNPAWFVPLFCALLVIGLVWVVVYYMTYDYPIPNIGAWNLAIGFGIMLVGFLMTMWWR</sequence>
<dbReference type="GO" id="GO:0005886">
    <property type="term" value="C:plasma membrane"/>
    <property type="evidence" value="ECO:0007669"/>
    <property type="project" value="UniProtKB-SubCell"/>
</dbReference>
<accession>A0A229VVS7</accession>
<organism evidence="9 10">
    <name type="scientific">Bifidobacterium vansinderenii</name>
    <dbReference type="NCBI Taxonomy" id="1984871"/>
    <lineage>
        <taxon>Bacteria</taxon>
        <taxon>Bacillati</taxon>
        <taxon>Actinomycetota</taxon>
        <taxon>Actinomycetes</taxon>
        <taxon>Bifidobacteriales</taxon>
        <taxon>Bifidobacteriaceae</taxon>
        <taxon>Bifidobacterium</taxon>
    </lineage>
</organism>
<evidence type="ECO:0000256" key="3">
    <source>
        <dbReference type="ARBA" id="ARBA00022692"/>
    </source>
</evidence>
<evidence type="ECO:0000313" key="10">
    <source>
        <dbReference type="Proteomes" id="UP000215433"/>
    </source>
</evidence>
<feature type="transmembrane region" description="Helical" evidence="7">
    <location>
        <begin position="93"/>
        <end position="113"/>
    </location>
</feature>
<reference evidence="9 10" key="1">
    <citation type="submission" date="2017-05" db="EMBL/GenBank/DDBJ databases">
        <title>Bifidobacterium vansinderenii sp. nov.</title>
        <authorList>
            <person name="Lugli G.A."/>
            <person name="Duranti S."/>
            <person name="Mangifesta M."/>
        </authorList>
    </citation>
    <scope>NUCLEOTIDE SEQUENCE [LARGE SCALE GENOMIC DNA]</scope>
    <source>
        <strain evidence="9 10">Tam10B</strain>
    </source>
</reference>
<evidence type="ECO:0000256" key="2">
    <source>
        <dbReference type="ARBA" id="ARBA00022618"/>
    </source>
</evidence>